<feature type="transmembrane region" description="Helical" evidence="1">
    <location>
        <begin position="70"/>
        <end position="91"/>
    </location>
</feature>
<organism evidence="2">
    <name type="scientific">Zooxanthella nutricula</name>
    <dbReference type="NCBI Taxonomy" id="1333877"/>
    <lineage>
        <taxon>Eukaryota</taxon>
        <taxon>Sar</taxon>
        <taxon>Alveolata</taxon>
        <taxon>Dinophyceae</taxon>
        <taxon>Peridiniales</taxon>
        <taxon>Peridiniales incertae sedis</taxon>
        <taxon>Zooxanthella</taxon>
    </lineage>
</organism>
<dbReference type="GO" id="GO:0022857">
    <property type="term" value="F:transmembrane transporter activity"/>
    <property type="evidence" value="ECO:0007669"/>
    <property type="project" value="InterPro"/>
</dbReference>
<name>A0A7S2ICN8_9DINO</name>
<feature type="transmembrane region" description="Helical" evidence="1">
    <location>
        <begin position="160"/>
        <end position="181"/>
    </location>
</feature>
<protein>
    <recommendedName>
        <fullName evidence="3">Major facilitator superfamily (MFS) profile domain-containing protein</fullName>
    </recommendedName>
</protein>
<dbReference type="EMBL" id="HBGW01012307">
    <property type="protein sequence ID" value="CAD9514846.1"/>
    <property type="molecule type" value="Transcribed_RNA"/>
</dbReference>
<evidence type="ECO:0008006" key="3">
    <source>
        <dbReference type="Google" id="ProtNLM"/>
    </source>
</evidence>
<sequence>MAKEASPTSQPRLADAVDHRGIWPAVRRNPVGMAMFTWCGMIALLGGMQGTVSTSIAAEVWGESMTSTRVAFASAGLALGMVCAGPFGRFGDKCGNRLACVILTLFLTMPYVAYLVFGLTERGLWVASAATLLPGLTGMTVLGAPCQYALGHDIVVPGDFAVMTPLAFFMANFVSIVGTYVAQVLQGRFGVDAVVWFGLAVGAFAMVGLSLLPVRKPGSARALDVSTNDAGDAGCVEEGGSATAQQRSPGPDNAASCAVVSSLCFAVSNPLMLWLCMITMLLCASEALIGDVMPQFILGCLGWLGGDVDIQTSSAFLFDISLTLQGAMALACLFVSWLSAHFSTFSVLVSASLVAVVMQLVPPVMLMLPDQWFAYVVAVCIALSMSAAPPTTSLVPLIIPPGQIGEAMGALGSFKCFSFLAGNLICLFVVPSLQKSGIDHPLWIAFPVCSLCAFGAVPLTLGLRRKVEEVGKAELRPEHPAKVVGA</sequence>
<feature type="transmembrane region" description="Helical" evidence="1">
    <location>
        <begin position="193"/>
        <end position="212"/>
    </location>
</feature>
<feature type="transmembrane region" description="Helical" evidence="1">
    <location>
        <begin position="271"/>
        <end position="304"/>
    </location>
</feature>
<gene>
    <name evidence="2" type="ORF">BRAN1462_LOCUS7834</name>
</gene>
<feature type="transmembrane region" description="Helical" evidence="1">
    <location>
        <begin position="411"/>
        <end position="430"/>
    </location>
</feature>
<keyword evidence="1" id="KW-0812">Transmembrane</keyword>
<keyword evidence="1" id="KW-0472">Membrane</keyword>
<proteinExistence type="predicted"/>
<keyword evidence="1" id="KW-1133">Transmembrane helix</keyword>
<feature type="transmembrane region" description="Helical" evidence="1">
    <location>
        <begin position="442"/>
        <end position="463"/>
    </location>
</feature>
<evidence type="ECO:0000313" key="2">
    <source>
        <dbReference type="EMBL" id="CAD9514846.1"/>
    </source>
</evidence>
<dbReference type="InterPro" id="IPR036259">
    <property type="entry name" value="MFS_trans_sf"/>
</dbReference>
<evidence type="ECO:0000256" key="1">
    <source>
        <dbReference type="SAM" id="Phobius"/>
    </source>
</evidence>
<dbReference type="Gene3D" id="1.20.1250.20">
    <property type="entry name" value="MFS general substrate transporter like domains"/>
    <property type="match status" value="1"/>
</dbReference>
<accession>A0A7S2ICN8</accession>
<feature type="transmembrane region" description="Helical" evidence="1">
    <location>
        <begin position="98"/>
        <end position="117"/>
    </location>
</feature>
<feature type="transmembrane region" description="Helical" evidence="1">
    <location>
        <begin position="123"/>
        <end position="148"/>
    </location>
</feature>
<reference evidence="2" key="1">
    <citation type="submission" date="2021-01" db="EMBL/GenBank/DDBJ databases">
        <authorList>
            <person name="Corre E."/>
            <person name="Pelletier E."/>
            <person name="Niang G."/>
            <person name="Scheremetjew M."/>
            <person name="Finn R."/>
            <person name="Kale V."/>
            <person name="Holt S."/>
            <person name="Cochrane G."/>
            <person name="Meng A."/>
            <person name="Brown T."/>
            <person name="Cohen L."/>
        </authorList>
    </citation>
    <scope>NUCLEOTIDE SEQUENCE</scope>
    <source>
        <strain evidence="2">RCC3387</strain>
    </source>
</reference>
<feature type="transmembrane region" description="Helical" evidence="1">
    <location>
        <begin position="35"/>
        <end position="58"/>
    </location>
</feature>
<feature type="transmembrane region" description="Helical" evidence="1">
    <location>
        <begin position="372"/>
        <end position="399"/>
    </location>
</feature>
<feature type="transmembrane region" description="Helical" evidence="1">
    <location>
        <begin position="345"/>
        <end position="366"/>
    </location>
</feature>
<feature type="transmembrane region" description="Helical" evidence="1">
    <location>
        <begin position="316"/>
        <end position="338"/>
    </location>
</feature>
<dbReference type="Pfam" id="PF07690">
    <property type="entry name" value="MFS_1"/>
    <property type="match status" value="1"/>
</dbReference>
<dbReference type="AlphaFoldDB" id="A0A7S2ICN8"/>
<dbReference type="SUPFAM" id="SSF103473">
    <property type="entry name" value="MFS general substrate transporter"/>
    <property type="match status" value="1"/>
</dbReference>
<dbReference type="InterPro" id="IPR011701">
    <property type="entry name" value="MFS"/>
</dbReference>